<feature type="compositionally biased region" description="Polar residues" evidence="21">
    <location>
        <begin position="362"/>
        <end position="374"/>
    </location>
</feature>
<keyword evidence="5" id="KW-0479">Metal-binding</keyword>
<reference evidence="23" key="1">
    <citation type="submission" date="2025-08" db="UniProtKB">
        <authorList>
            <consortium name="Ensembl"/>
        </authorList>
    </citation>
    <scope>IDENTIFICATION</scope>
</reference>
<evidence type="ECO:0000256" key="4">
    <source>
        <dbReference type="ARBA" id="ARBA00022448"/>
    </source>
</evidence>
<dbReference type="PANTHER" id="PTHR23193:SF23">
    <property type="entry name" value="NUCLEAR PORE COMPLEX PROTEIN NUP153"/>
    <property type="match status" value="1"/>
</dbReference>
<evidence type="ECO:0000256" key="12">
    <source>
        <dbReference type="ARBA" id="ARBA00023125"/>
    </source>
</evidence>
<evidence type="ECO:0000256" key="18">
    <source>
        <dbReference type="ARBA" id="ARBA00078197"/>
    </source>
</evidence>
<dbReference type="GO" id="GO:0031965">
    <property type="term" value="C:nuclear membrane"/>
    <property type="evidence" value="ECO:0007669"/>
    <property type="project" value="UniProtKB-SubCell"/>
</dbReference>
<evidence type="ECO:0000256" key="15">
    <source>
        <dbReference type="ARBA" id="ARBA00023242"/>
    </source>
</evidence>
<evidence type="ECO:0000256" key="6">
    <source>
        <dbReference type="ARBA" id="ARBA00022737"/>
    </source>
</evidence>
<evidence type="ECO:0000256" key="9">
    <source>
        <dbReference type="ARBA" id="ARBA00022833"/>
    </source>
</evidence>
<dbReference type="GeneTree" id="ENSGT00940000174624"/>
<keyword evidence="12" id="KW-0238">DNA-binding</keyword>
<evidence type="ECO:0000256" key="17">
    <source>
        <dbReference type="ARBA" id="ARBA00068609"/>
    </source>
</evidence>
<dbReference type="Pfam" id="PF00641">
    <property type="entry name" value="Zn_ribbon_RanBP"/>
    <property type="match status" value="2"/>
</dbReference>
<keyword evidence="15" id="KW-0539">Nucleus</keyword>
<sequence>MCLCFVFTGCPDTLPPAPCVGFGEQFKKAPGTWDCDVCLVQNKPDAPVCVACSSSRPGSKAPSTITGIITNVTPTTSLSFGDKFKKAPGTWDCDVCLVQNKPDTLACVACTSPKPGSKPPPVQQAPLKSEPPQSHFKFGILSDTALPTINVDTFKSSKSGDFKFGLHSKTQTETSTFSSPFHFGEQTSSLVIPTNGKANEVHIGTALGSLTKPANDGGTVKTGFPEIGKSTDLEEPASITAVKPIQPVYSGFGSQSKVSASVANSLGATEPQPAFGLTEAFTFGTTEASSRVGFCGAGQSLAQPPAFGSQQPSVGVPTFGQVSSQTPAFGSLGQPSQPAAFSLPANQAPSFGGGQPSLFGPSATSNQQSAFGSSNNPALGAGSGFQFNLNSAPSFNFGAAAASTVPVAPRGFSFGGAAVPPSNQPTHSFQFNATPNFNIGGGSNPVPQFPTSGGSTIKNRNIKKAVRRRK</sequence>
<dbReference type="GO" id="GO:0006405">
    <property type="term" value="P:RNA export from nucleus"/>
    <property type="evidence" value="ECO:0007669"/>
    <property type="project" value="TreeGrafter"/>
</dbReference>
<dbReference type="InterPro" id="IPR001876">
    <property type="entry name" value="Znf_RanBP2"/>
</dbReference>
<keyword evidence="8" id="KW-0509">mRNA transport</keyword>
<dbReference type="GO" id="GO:0008139">
    <property type="term" value="F:nuclear localization sequence binding"/>
    <property type="evidence" value="ECO:0007669"/>
    <property type="project" value="TreeGrafter"/>
</dbReference>
<protein>
    <recommendedName>
        <fullName evidence="17">Nuclear pore complex protein Nup153</fullName>
    </recommendedName>
    <alternativeName>
        <fullName evidence="19">153 kDa nucleoporin</fullName>
    </alternativeName>
    <alternativeName>
        <fullName evidence="18">Nucleoporin Nup153</fullName>
    </alternativeName>
</protein>
<keyword evidence="11" id="KW-0811">Translocation</keyword>
<keyword evidence="10" id="KW-0653">Protein transport</keyword>
<feature type="domain" description="RanBP2-type" evidence="22">
    <location>
        <begin position="87"/>
        <end position="116"/>
    </location>
</feature>
<organism evidence="23 24">
    <name type="scientific">Eptatretus burgeri</name>
    <name type="common">Inshore hagfish</name>
    <dbReference type="NCBI Taxonomy" id="7764"/>
    <lineage>
        <taxon>Eukaryota</taxon>
        <taxon>Metazoa</taxon>
        <taxon>Chordata</taxon>
        <taxon>Craniata</taxon>
        <taxon>Vertebrata</taxon>
        <taxon>Cyclostomata</taxon>
        <taxon>Myxini</taxon>
        <taxon>Myxiniformes</taxon>
        <taxon>Myxinidae</taxon>
        <taxon>Eptatretinae</taxon>
        <taxon>Eptatretus</taxon>
    </lineage>
</organism>
<evidence type="ECO:0000313" key="24">
    <source>
        <dbReference type="Proteomes" id="UP000694388"/>
    </source>
</evidence>
<evidence type="ECO:0000256" key="10">
    <source>
        <dbReference type="ARBA" id="ARBA00022927"/>
    </source>
</evidence>
<dbReference type="PROSITE" id="PS50199">
    <property type="entry name" value="ZF_RANBP2_2"/>
    <property type="match status" value="2"/>
</dbReference>
<evidence type="ECO:0000256" key="21">
    <source>
        <dbReference type="SAM" id="MobiDB-lite"/>
    </source>
</evidence>
<comment type="cofactor">
    <cofactor evidence="1">
        <name>Zn(2+)</name>
        <dbReference type="ChEBI" id="CHEBI:29105"/>
    </cofactor>
</comment>
<keyword evidence="7 20" id="KW-0863">Zinc-finger</keyword>
<dbReference type="GO" id="GO:0005643">
    <property type="term" value="C:nuclear pore"/>
    <property type="evidence" value="ECO:0007669"/>
    <property type="project" value="UniProtKB-SubCell"/>
</dbReference>
<evidence type="ECO:0000259" key="22">
    <source>
        <dbReference type="PROSITE" id="PS50199"/>
    </source>
</evidence>
<dbReference type="SMART" id="SM00547">
    <property type="entry name" value="ZnF_RBZ"/>
    <property type="match status" value="2"/>
</dbReference>
<evidence type="ECO:0000313" key="23">
    <source>
        <dbReference type="Ensembl" id="ENSEBUP00000026359.1"/>
    </source>
</evidence>
<keyword evidence="9" id="KW-0862">Zinc</keyword>
<reference evidence="23" key="2">
    <citation type="submission" date="2025-09" db="UniProtKB">
        <authorList>
            <consortium name="Ensembl"/>
        </authorList>
    </citation>
    <scope>IDENTIFICATION</scope>
</reference>
<dbReference type="InterPro" id="IPR036443">
    <property type="entry name" value="Znf_RanBP2_sf"/>
</dbReference>
<evidence type="ECO:0000256" key="2">
    <source>
        <dbReference type="ARBA" id="ARBA00004126"/>
    </source>
</evidence>
<evidence type="ECO:0000256" key="8">
    <source>
        <dbReference type="ARBA" id="ARBA00022816"/>
    </source>
</evidence>
<evidence type="ECO:0000256" key="14">
    <source>
        <dbReference type="ARBA" id="ARBA00023136"/>
    </source>
</evidence>
<keyword evidence="14" id="KW-0472">Membrane</keyword>
<accession>A0A8C4R8A8</accession>
<dbReference type="FunFam" id="4.10.1060.10:FF:000001">
    <property type="entry name" value="Nuclear pore complex protein Nup153"/>
    <property type="match status" value="2"/>
</dbReference>
<dbReference type="GO" id="GO:0017056">
    <property type="term" value="F:structural constituent of nuclear pore"/>
    <property type="evidence" value="ECO:0007669"/>
    <property type="project" value="TreeGrafter"/>
</dbReference>
<evidence type="ECO:0000256" key="11">
    <source>
        <dbReference type="ARBA" id="ARBA00023010"/>
    </source>
</evidence>
<dbReference type="Proteomes" id="UP000694388">
    <property type="component" value="Unplaced"/>
</dbReference>
<dbReference type="PROSITE" id="PS01358">
    <property type="entry name" value="ZF_RANBP2_1"/>
    <property type="match status" value="2"/>
</dbReference>
<dbReference type="GO" id="GO:0051028">
    <property type="term" value="P:mRNA transport"/>
    <property type="evidence" value="ECO:0007669"/>
    <property type="project" value="UniProtKB-KW"/>
</dbReference>
<evidence type="ECO:0000256" key="13">
    <source>
        <dbReference type="ARBA" id="ARBA00023132"/>
    </source>
</evidence>
<keyword evidence="13" id="KW-0906">Nuclear pore complex</keyword>
<evidence type="ECO:0000256" key="7">
    <source>
        <dbReference type="ARBA" id="ARBA00022771"/>
    </source>
</evidence>
<keyword evidence="24" id="KW-1185">Reference proteome</keyword>
<evidence type="ECO:0000256" key="20">
    <source>
        <dbReference type="PROSITE-ProRule" id="PRU00322"/>
    </source>
</evidence>
<dbReference type="GO" id="GO:0003677">
    <property type="term" value="F:DNA binding"/>
    <property type="evidence" value="ECO:0007669"/>
    <property type="project" value="UniProtKB-KW"/>
</dbReference>
<dbReference type="GO" id="GO:0006606">
    <property type="term" value="P:protein import into nucleus"/>
    <property type="evidence" value="ECO:0007669"/>
    <property type="project" value="TreeGrafter"/>
</dbReference>
<name>A0A8C4R8A8_EPTBU</name>
<dbReference type="InterPro" id="IPR026054">
    <property type="entry name" value="Nucleoporin"/>
</dbReference>
<feature type="domain" description="RanBP2-type" evidence="22">
    <location>
        <begin position="29"/>
        <end position="58"/>
    </location>
</feature>
<comment type="similarity">
    <text evidence="16">Belongs to the NUP153 family.</text>
</comment>
<dbReference type="Gene3D" id="4.10.1060.10">
    <property type="entry name" value="Zinc finger, RanBP2-type"/>
    <property type="match status" value="2"/>
</dbReference>
<evidence type="ECO:0000256" key="16">
    <source>
        <dbReference type="ARBA" id="ARBA00060842"/>
    </source>
</evidence>
<evidence type="ECO:0000256" key="5">
    <source>
        <dbReference type="ARBA" id="ARBA00022723"/>
    </source>
</evidence>
<dbReference type="Ensembl" id="ENSEBUT00000026935.1">
    <property type="protein sequence ID" value="ENSEBUP00000026359.1"/>
    <property type="gene ID" value="ENSEBUG00000016233.1"/>
</dbReference>
<comment type="subcellular location">
    <subcellularLocation>
        <location evidence="2">Nucleus membrane</location>
    </subcellularLocation>
    <subcellularLocation>
        <location evidence="3">Nucleus</location>
        <location evidence="3">Nuclear pore complex</location>
    </subcellularLocation>
</comment>
<dbReference type="GO" id="GO:0008270">
    <property type="term" value="F:zinc ion binding"/>
    <property type="evidence" value="ECO:0007669"/>
    <property type="project" value="UniProtKB-KW"/>
</dbReference>
<dbReference type="PANTHER" id="PTHR23193">
    <property type="entry name" value="NUCLEAR PORE COMPLEX PROTEIN NUP"/>
    <property type="match status" value="1"/>
</dbReference>
<evidence type="ECO:0000256" key="19">
    <source>
        <dbReference type="ARBA" id="ARBA00079437"/>
    </source>
</evidence>
<evidence type="ECO:0000256" key="3">
    <source>
        <dbReference type="ARBA" id="ARBA00004567"/>
    </source>
</evidence>
<proteinExistence type="inferred from homology"/>
<feature type="region of interest" description="Disordered" evidence="21">
    <location>
        <begin position="432"/>
        <end position="457"/>
    </location>
</feature>
<keyword evidence="6" id="KW-0677">Repeat</keyword>
<feature type="compositionally biased region" description="Polar residues" evidence="21">
    <location>
        <begin position="445"/>
        <end position="457"/>
    </location>
</feature>
<feature type="compositionally biased region" description="Polar residues" evidence="21">
    <location>
        <begin position="326"/>
        <end position="349"/>
    </location>
</feature>
<evidence type="ECO:0000256" key="1">
    <source>
        <dbReference type="ARBA" id="ARBA00001947"/>
    </source>
</evidence>
<dbReference type="SUPFAM" id="SSF90209">
    <property type="entry name" value="Ran binding protein zinc finger-like"/>
    <property type="match status" value="2"/>
</dbReference>
<feature type="region of interest" description="Disordered" evidence="21">
    <location>
        <begin position="326"/>
        <end position="374"/>
    </location>
</feature>
<keyword evidence="4" id="KW-0813">Transport</keyword>
<dbReference type="AlphaFoldDB" id="A0A8C4R8A8"/>